<organism evidence="2 3">
    <name type="scientific">Phytophthora aleatoria</name>
    <dbReference type="NCBI Taxonomy" id="2496075"/>
    <lineage>
        <taxon>Eukaryota</taxon>
        <taxon>Sar</taxon>
        <taxon>Stramenopiles</taxon>
        <taxon>Oomycota</taxon>
        <taxon>Peronosporomycetes</taxon>
        <taxon>Peronosporales</taxon>
        <taxon>Peronosporaceae</taxon>
        <taxon>Phytophthora</taxon>
    </lineage>
</organism>
<protein>
    <submittedName>
        <fullName evidence="2">Uncharacterized protein</fullName>
    </submittedName>
</protein>
<sequence>MSSPPALTSPPAAVTTPVDSALATSNASSSGRQPPVTEEAAVTPRGAPVSGGRLASPSSTAGTADGAPPPSVSTQASDAIVVDGDDIATLRPTSAHDVSAVSEGAHTGAANVPPYQSTPPNSAFNLDDFARSFTPTEAVPAPAPAPSRLSLAAKVDRLVEMFDHVDILDAGTGM</sequence>
<reference evidence="2" key="1">
    <citation type="submission" date="2021-01" db="EMBL/GenBank/DDBJ databases">
        <title>Phytophthora aleatoria, a newly-described species from Pinus radiata is distinct from Phytophthora cactorum isolates based on comparative genomics.</title>
        <authorList>
            <person name="Mcdougal R."/>
            <person name="Panda P."/>
            <person name="Williams N."/>
            <person name="Studholme D.J."/>
        </authorList>
    </citation>
    <scope>NUCLEOTIDE SEQUENCE</scope>
    <source>
        <strain evidence="2">NZFS 4037</strain>
    </source>
</reference>
<proteinExistence type="predicted"/>
<accession>A0A8J5MEF3</accession>
<evidence type="ECO:0000256" key="1">
    <source>
        <dbReference type="SAM" id="MobiDB-lite"/>
    </source>
</evidence>
<gene>
    <name evidence="2" type="ORF">JG688_00013336</name>
</gene>
<dbReference type="Proteomes" id="UP000709295">
    <property type="component" value="Unassembled WGS sequence"/>
</dbReference>
<keyword evidence="3" id="KW-1185">Reference proteome</keyword>
<feature type="region of interest" description="Disordered" evidence="1">
    <location>
        <begin position="1"/>
        <end position="76"/>
    </location>
</feature>
<feature type="compositionally biased region" description="Polar residues" evidence="1">
    <location>
        <begin position="22"/>
        <end position="32"/>
    </location>
</feature>
<dbReference type="AlphaFoldDB" id="A0A8J5MEF3"/>
<dbReference type="EMBL" id="JAENGY010001121">
    <property type="protein sequence ID" value="KAG6952315.1"/>
    <property type="molecule type" value="Genomic_DNA"/>
</dbReference>
<name>A0A8J5MEF3_9STRA</name>
<evidence type="ECO:0000313" key="2">
    <source>
        <dbReference type="EMBL" id="KAG6952315.1"/>
    </source>
</evidence>
<feature type="compositionally biased region" description="Low complexity" evidence="1">
    <location>
        <begin position="1"/>
        <end position="18"/>
    </location>
</feature>
<evidence type="ECO:0000313" key="3">
    <source>
        <dbReference type="Proteomes" id="UP000709295"/>
    </source>
</evidence>
<comment type="caution">
    <text evidence="2">The sequence shown here is derived from an EMBL/GenBank/DDBJ whole genome shotgun (WGS) entry which is preliminary data.</text>
</comment>